<reference evidence="1 2" key="1">
    <citation type="submission" date="2019-05" db="EMBL/GenBank/DDBJ databases">
        <title>Verrucobacter flavum gen. nov., sp. nov. a new member of the family Verrucomicrobiaceae.</title>
        <authorList>
            <person name="Szuroczki S."/>
            <person name="Abbaszade G."/>
            <person name="Szabo A."/>
            <person name="Felfoldi T."/>
            <person name="Schumann P."/>
            <person name="Boka K."/>
            <person name="Keki Z."/>
            <person name="Toumi M."/>
            <person name="Toth E."/>
        </authorList>
    </citation>
    <scope>NUCLEOTIDE SEQUENCE [LARGE SCALE GENOMIC DNA]</scope>
    <source>
        <strain evidence="1 2">MG-N-17</strain>
    </source>
</reference>
<dbReference type="OrthoDB" id="9807923at2"/>
<dbReference type="Proteomes" id="UP000306196">
    <property type="component" value="Unassembled WGS sequence"/>
</dbReference>
<dbReference type="SUPFAM" id="SSF55961">
    <property type="entry name" value="Bet v1-like"/>
    <property type="match status" value="1"/>
</dbReference>
<dbReference type="RefSeq" id="WP_138085790.1">
    <property type="nucleotide sequence ID" value="NZ_VAUV01000006.1"/>
</dbReference>
<protein>
    <submittedName>
        <fullName evidence="1">Polyketide cyclase</fullName>
    </submittedName>
</protein>
<name>A0A5R8KFC4_9BACT</name>
<dbReference type="InterPro" id="IPR019587">
    <property type="entry name" value="Polyketide_cyclase/dehydratase"/>
</dbReference>
<dbReference type="Pfam" id="PF10604">
    <property type="entry name" value="Polyketide_cyc2"/>
    <property type="match status" value="1"/>
</dbReference>
<keyword evidence="2" id="KW-1185">Reference proteome</keyword>
<evidence type="ECO:0000313" key="2">
    <source>
        <dbReference type="Proteomes" id="UP000306196"/>
    </source>
</evidence>
<dbReference type="InterPro" id="IPR023393">
    <property type="entry name" value="START-like_dom_sf"/>
</dbReference>
<accession>A0A5R8KFC4</accession>
<sequence>MIIKILIGLVIVLVILAIVIALQPADFRVTRSATMAAPPEGVFEQVDDLKKWEAWSPWAKMDATMKQTYEGPATGVGAISRWTGNAQVGEGSMTITESRPNELVGLKLQFLKPFVATNEVQFTFKPEGDQTLVTWDMTGTNNFMAKGFNLIMNMEKMCGDQFNQGLASMKSIVETRP</sequence>
<dbReference type="Gene3D" id="3.30.530.20">
    <property type="match status" value="1"/>
</dbReference>
<dbReference type="CDD" id="cd07818">
    <property type="entry name" value="SRPBCC_1"/>
    <property type="match status" value="1"/>
</dbReference>
<proteinExistence type="predicted"/>
<dbReference type="EMBL" id="VAUV01000006">
    <property type="protein sequence ID" value="TLD70961.1"/>
    <property type="molecule type" value="Genomic_DNA"/>
</dbReference>
<evidence type="ECO:0000313" key="1">
    <source>
        <dbReference type="EMBL" id="TLD70961.1"/>
    </source>
</evidence>
<dbReference type="AlphaFoldDB" id="A0A5R8KFC4"/>
<organism evidence="1 2">
    <name type="scientific">Phragmitibacter flavus</name>
    <dbReference type="NCBI Taxonomy" id="2576071"/>
    <lineage>
        <taxon>Bacteria</taxon>
        <taxon>Pseudomonadati</taxon>
        <taxon>Verrucomicrobiota</taxon>
        <taxon>Verrucomicrobiia</taxon>
        <taxon>Verrucomicrobiales</taxon>
        <taxon>Verrucomicrobiaceae</taxon>
        <taxon>Phragmitibacter</taxon>
    </lineage>
</organism>
<gene>
    <name evidence="1" type="ORF">FEM03_08560</name>
</gene>
<comment type="caution">
    <text evidence="1">The sequence shown here is derived from an EMBL/GenBank/DDBJ whole genome shotgun (WGS) entry which is preliminary data.</text>
</comment>